<dbReference type="PANTHER" id="PTHR11731:SF193">
    <property type="entry name" value="DIPEPTIDYL PEPTIDASE 9"/>
    <property type="match status" value="1"/>
</dbReference>
<dbReference type="Pfam" id="PF00930">
    <property type="entry name" value="DPPIV_N"/>
    <property type="match status" value="1"/>
</dbReference>
<dbReference type="Gene3D" id="2.140.10.30">
    <property type="entry name" value="Dipeptidylpeptidase IV, N-terminal domain"/>
    <property type="match status" value="1"/>
</dbReference>
<dbReference type="Proteomes" id="UP001156666">
    <property type="component" value="Unassembled WGS sequence"/>
</dbReference>
<dbReference type="SUPFAM" id="SSF53474">
    <property type="entry name" value="alpha/beta-Hydrolases"/>
    <property type="match status" value="1"/>
</dbReference>
<dbReference type="Pfam" id="PF00326">
    <property type="entry name" value="Peptidase_S9"/>
    <property type="match status" value="1"/>
</dbReference>
<reference evidence="4" key="1">
    <citation type="journal article" date="2014" name="Int. J. Syst. Evol. Microbiol.">
        <title>Complete genome sequence of Corynebacterium casei LMG S-19264T (=DSM 44701T), isolated from a smear-ripened cheese.</title>
        <authorList>
            <consortium name="US DOE Joint Genome Institute (JGI-PGF)"/>
            <person name="Walter F."/>
            <person name="Albersmeier A."/>
            <person name="Kalinowski J."/>
            <person name="Ruckert C."/>
        </authorList>
    </citation>
    <scope>NUCLEOTIDE SEQUENCE</scope>
    <source>
        <strain evidence="4">NBRC 108769</strain>
    </source>
</reference>
<dbReference type="SUPFAM" id="SSF82171">
    <property type="entry name" value="DPP6 N-terminal domain-like"/>
    <property type="match status" value="1"/>
</dbReference>
<dbReference type="GO" id="GO:0006508">
    <property type="term" value="P:proteolysis"/>
    <property type="evidence" value="ECO:0007669"/>
    <property type="project" value="InterPro"/>
</dbReference>
<feature type="domain" description="Peptidase S9 prolyl oligopeptidase catalytic" evidence="2">
    <location>
        <begin position="602"/>
        <end position="802"/>
    </location>
</feature>
<dbReference type="GO" id="GO:0008239">
    <property type="term" value="F:dipeptidyl-peptidase activity"/>
    <property type="evidence" value="ECO:0007669"/>
    <property type="project" value="TreeGrafter"/>
</dbReference>
<evidence type="ECO:0000313" key="4">
    <source>
        <dbReference type="EMBL" id="GLR17322.1"/>
    </source>
</evidence>
<dbReference type="Gene3D" id="3.40.50.1820">
    <property type="entry name" value="alpha/beta hydrolase"/>
    <property type="match status" value="1"/>
</dbReference>
<proteinExistence type="predicted"/>
<evidence type="ECO:0000259" key="2">
    <source>
        <dbReference type="Pfam" id="PF00326"/>
    </source>
</evidence>
<evidence type="ECO:0000256" key="1">
    <source>
        <dbReference type="SAM" id="MobiDB-lite"/>
    </source>
</evidence>
<sequence length="826" mass="95544">MLSISLCISQNTPKPNYDLAARFSPNQIEKMVFSTSVNPHWLKNSDRFWYMYETSKGKSWYLVDPGKNQKSLLFDNVQIAADMSRLTGDPFDAQHLSIQKLKFKENEEIVQWEVKSKLVEVDEDSEDDKEEDDMENEKDKKSKKKKPKKVAKVWHFEYNLNSKKLTLVDDYPKAPKRIEWASISPDSSYVLFSRNHNLYWMDKENFLKAQKDEKDTTIVETQWTTDGEKDYGFGGSGRGMDNVEEKKKKDDRKGIRVVWSPSGKKFATTRSDYRKVEDLWVLDNTAQPRPRLESYKYPMAGDKEVGKDEMFVFDFESKERKEIKLDTFKDQTISILRAPSKKTDTDEERRWSTWLAPDDSKLYFSRTSRDMKKVDFGYADIETGEVTVIIEERLNTYIDTRTPALIDGGKELIHWSERDGWAHLYLYDSNGNVKNQITSGPFHVQGIESIDHKNRVVFFEANGRELGEDPYYTHLYKVNFDGSGLKLLNPGNHSYQSEVNDRNTYFVTNYSRVNTVPASALFAADGRKVMDLETADLDRLMETGYQFPEPYQVKADDGVTDLYGVMYKPFDFDSTLHYPLIEYVYPGPQTEAVNKTWSSRMNRLDRLAQMGFVVVTIGNRGGHPVRSKWYHTYGYGNLRDYGLADKKYAAEQLADRHDFIDIDKVGIFGHSGGGFMSTAALLVYPDFFDVAVSSSGNHENNIYNRWWSEKHHGIKEMVSDSGEVTFKYAIDKNPDIAKNLKGKLLITTGDIDNNVHPAATIRLAQALIKANKRFDYFVFPGQRHGYGDMTEYFFWLKADYFAEHLLGKSESDTDIKYMNNERARKK</sequence>
<feature type="compositionally biased region" description="Acidic residues" evidence="1">
    <location>
        <begin position="121"/>
        <end position="136"/>
    </location>
</feature>
<feature type="domain" description="Dipeptidylpeptidase IV N-terminal" evidence="3">
    <location>
        <begin position="157"/>
        <end position="515"/>
    </location>
</feature>
<dbReference type="InterPro" id="IPR002469">
    <property type="entry name" value="Peptidase_S9B_N"/>
</dbReference>
<organism evidence="4 5">
    <name type="scientific">Portibacter lacus</name>
    <dbReference type="NCBI Taxonomy" id="1099794"/>
    <lineage>
        <taxon>Bacteria</taxon>
        <taxon>Pseudomonadati</taxon>
        <taxon>Bacteroidota</taxon>
        <taxon>Saprospiria</taxon>
        <taxon>Saprospirales</taxon>
        <taxon>Haliscomenobacteraceae</taxon>
        <taxon>Portibacter</taxon>
    </lineage>
</organism>
<keyword evidence="5" id="KW-1185">Reference proteome</keyword>
<reference evidence="4" key="2">
    <citation type="submission" date="2023-01" db="EMBL/GenBank/DDBJ databases">
        <title>Draft genome sequence of Portibacter lacus strain NBRC 108769.</title>
        <authorList>
            <person name="Sun Q."/>
            <person name="Mori K."/>
        </authorList>
    </citation>
    <scope>NUCLEOTIDE SEQUENCE</scope>
    <source>
        <strain evidence="4">NBRC 108769</strain>
    </source>
</reference>
<dbReference type="GO" id="GO:0008236">
    <property type="term" value="F:serine-type peptidase activity"/>
    <property type="evidence" value="ECO:0007669"/>
    <property type="project" value="InterPro"/>
</dbReference>
<dbReference type="InterPro" id="IPR050278">
    <property type="entry name" value="Serine_Prot_S9B/DPPIV"/>
</dbReference>
<dbReference type="InterPro" id="IPR029058">
    <property type="entry name" value="AB_hydrolase_fold"/>
</dbReference>
<name>A0AA37WEG3_9BACT</name>
<dbReference type="PANTHER" id="PTHR11731">
    <property type="entry name" value="PROTEASE FAMILY S9B,C DIPEPTIDYL-PEPTIDASE IV-RELATED"/>
    <property type="match status" value="1"/>
</dbReference>
<accession>A0AA37WEG3</accession>
<comment type="caution">
    <text evidence="4">The sequence shown here is derived from an EMBL/GenBank/DDBJ whole genome shotgun (WGS) entry which is preliminary data.</text>
</comment>
<gene>
    <name evidence="4" type="ORF">GCM10007940_19370</name>
</gene>
<dbReference type="InterPro" id="IPR001375">
    <property type="entry name" value="Peptidase_S9_cat"/>
</dbReference>
<dbReference type="AlphaFoldDB" id="A0AA37WEG3"/>
<dbReference type="EMBL" id="BSOH01000011">
    <property type="protein sequence ID" value="GLR17322.1"/>
    <property type="molecule type" value="Genomic_DNA"/>
</dbReference>
<evidence type="ECO:0000313" key="5">
    <source>
        <dbReference type="Proteomes" id="UP001156666"/>
    </source>
</evidence>
<protein>
    <submittedName>
        <fullName evidence="4">X-Pro dipeptidyl-peptidase</fullName>
    </submittedName>
</protein>
<evidence type="ECO:0000259" key="3">
    <source>
        <dbReference type="Pfam" id="PF00930"/>
    </source>
</evidence>
<feature type="region of interest" description="Disordered" evidence="1">
    <location>
        <begin position="121"/>
        <end position="144"/>
    </location>
</feature>